<keyword evidence="3" id="KW-1185">Reference proteome</keyword>
<dbReference type="OrthoDB" id="198262at2157"/>
<evidence type="ECO:0000313" key="2">
    <source>
        <dbReference type="EMBL" id="RKD85004.1"/>
    </source>
</evidence>
<feature type="region of interest" description="Disordered" evidence="1">
    <location>
        <begin position="1"/>
        <end position="33"/>
    </location>
</feature>
<dbReference type="AlphaFoldDB" id="A0A419VU91"/>
<proteinExistence type="predicted"/>
<dbReference type="Proteomes" id="UP000283805">
    <property type="component" value="Unassembled WGS sequence"/>
</dbReference>
<protein>
    <submittedName>
        <fullName evidence="2">Uncharacterized protein</fullName>
    </submittedName>
</protein>
<organism evidence="2 3">
    <name type="scientific">Halopiger aswanensis</name>
    <dbReference type="NCBI Taxonomy" id="148449"/>
    <lineage>
        <taxon>Archaea</taxon>
        <taxon>Methanobacteriati</taxon>
        <taxon>Methanobacteriota</taxon>
        <taxon>Stenosarchaea group</taxon>
        <taxon>Halobacteria</taxon>
        <taxon>Halobacteriales</taxon>
        <taxon>Natrialbaceae</taxon>
        <taxon>Halopiger</taxon>
    </lineage>
</organism>
<evidence type="ECO:0000256" key="1">
    <source>
        <dbReference type="SAM" id="MobiDB-lite"/>
    </source>
</evidence>
<reference evidence="2 3" key="1">
    <citation type="submission" date="2018-09" db="EMBL/GenBank/DDBJ databases">
        <title>Genomic Encyclopedia of Archaeal and Bacterial Type Strains, Phase II (KMG-II): from individual species to whole genera.</title>
        <authorList>
            <person name="Goeker M."/>
        </authorList>
    </citation>
    <scope>NUCLEOTIDE SEQUENCE [LARGE SCALE GENOMIC DNA]</scope>
    <source>
        <strain evidence="2 3">DSM 13151</strain>
    </source>
</reference>
<dbReference type="EMBL" id="RAPO01000014">
    <property type="protein sequence ID" value="RKD85004.1"/>
    <property type="molecule type" value="Genomic_DNA"/>
</dbReference>
<name>A0A419VU91_9EURY</name>
<dbReference type="RefSeq" id="WP_120247018.1">
    <property type="nucleotide sequence ID" value="NZ_RAPO01000014.1"/>
</dbReference>
<evidence type="ECO:0000313" key="3">
    <source>
        <dbReference type="Proteomes" id="UP000283805"/>
    </source>
</evidence>
<gene>
    <name evidence="2" type="ORF">ATJ93_4773</name>
</gene>
<comment type="caution">
    <text evidence="2">The sequence shown here is derived from an EMBL/GenBank/DDBJ whole genome shotgun (WGS) entry which is preliminary data.</text>
</comment>
<accession>A0A419VU91</accession>
<sequence length="109" mass="12138">MTERFEFGSKEAADAFREEHEQHLCTDDNRRLKTVPLSSDAPERALEEATVHAASGHADQDARGGQVELTVQEKERVGPFEGSNNYRKVTAVKGLMTDAGVDEHREITK</sequence>
<feature type="compositionally biased region" description="Basic and acidic residues" evidence="1">
    <location>
        <begin position="1"/>
        <end position="31"/>
    </location>
</feature>